<organism evidence="2">
    <name type="scientific">marine metagenome</name>
    <dbReference type="NCBI Taxonomy" id="408172"/>
    <lineage>
        <taxon>unclassified sequences</taxon>
        <taxon>metagenomes</taxon>
        <taxon>ecological metagenomes</taxon>
    </lineage>
</organism>
<name>A0A381VE12_9ZZZZ</name>
<accession>A0A381VE12</accession>
<reference evidence="2" key="1">
    <citation type="submission" date="2018-05" db="EMBL/GenBank/DDBJ databases">
        <authorList>
            <person name="Lanie J.A."/>
            <person name="Ng W.-L."/>
            <person name="Kazmierczak K.M."/>
            <person name="Andrzejewski T.M."/>
            <person name="Davidsen T.M."/>
            <person name="Wayne K.J."/>
            <person name="Tettelin H."/>
            <person name="Glass J.I."/>
            <person name="Rusch D."/>
            <person name="Podicherti R."/>
            <person name="Tsui H.-C.T."/>
            <person name="Winkler M.E."/>
        </authorList>
    </citation>
    <scope>NUCLEOTIDE SEQUENCE</scope>
</reference>
<feature type="region of interest" description="Disordered" evidence="1">
    <location>
        <begin position="84"/>
        <end position="127"/>
    </location>
</feature>
<evidence type="ECO:0000313" key="2">
    <source>
        <dbReference type="EMBL" id="SVA38609.1"/>
    </source>
</evidence>
<feature type="non-terminal residue" evidence="2">
    <location>
        <position position="1"/>
    </location>
</feature>
<sequence length="127" mass="13492">VGLVARALEAAGFPTLCLTAAHSITAAVNPPRAAFVDLPLGYTAGRPHEPEFQREVLRRALAAAETIESPGTIVDTGVVWSDDDSWKDEATSGLNNGVNSAEGDSRRDRVAEPQYQFEEDRVAADAG</sequence>
<dbReference type="AlphaFoldDB" id="A0A381VE12"/>
<feature type="compositionally biased region" description="Basic and acidic residues" evidence="1">
    <location>
        <begin position="118"/>
        <end position="127"/>
    </location>
</feature>
<gene>
    <name evidence="2" type="ORF">METZ01_LOCUS91463</name>
</gene>
<evidence type="ECO:0000256" key="1">
    <source>
        <dbReference type="SAM" id="MobiDB-lite"/>
    </source>
</evidence>
<dbReference type="EMBL" id="UINC01008584">
    <property type="protein sequence ID" value="SVA38609.1"/>
    <property type="molecule type" value="Genomic_DNA"/>
</dbReference>
<protein>
    <submittedName>
        <fullName evidence="2">Uncharacterized protein</fullName>
    </submittedName>
</protein>
<proteinExistence type="predicted"/>